<evidence type="ECO:0000256" key="1">
    <source>
        <dbReference type="SAM" id="MobiDB-lite"/>
    </source>
</evidence>
<proteinExistence type="predicted"/>
<sequence length="237" mass="27355">MMPQERIDSWRQRVPSRMDRDDPFEGDHFDERPPTRLTFRDVSPPEARPSTRLGFFRAATPMFGRSSTPSSPRPASSMMQRRAEGKRRSLLSLLTRKRKRKVPEEIPRDPVRLNFLFVGSKAAGQTSLLFRSRYGYFPDDTSGVPDLNVVEKLTYIEWDAVFLCFDISDKISMYTIIQWATWQATRIGAHKYIECSAATGEGMKEVIDDSGREAMRRLVGGQVPEDEVIPKKKRRFF</sequence>
<dbReference type="InterPro" id="IPR001806">
    <property type="entry name" value="Small_GTPase"/>
</dbReference>
<feature type="compositionally biased region" description="Basic and acidic residues" evidence="1">
    <location>
        <begin position="1"/>
        <end position="34"/>
    </location>
</feature>
<dbReference type="EMBL" id="JAAOAR010000700">
    <property type="protein sequence ID" value="KAF5575059.1"/>
    <property type="molecule type" value="Genomic_DNA"/>
</dbReference>
<dbReference type="SUPFAM" id="SSF52540">
    <property type="entry name" value="P-loop containing nucleoside triphosphate hydrolases"/>
    <property type="match status" value="1"/>
</dbReference>
<dbReference type="AlphaFoldDB" id="A0A8H5KKX5"/>
<dbReference type="InterPro" id="IPR027417">
    <property type="entry name" value="P-loop_NTPase"/>
</dbReference>
<dbReference type="GO" id="GO:0005525">
    <property type="term" value="F:GTP binding"/>
    <property type="evidence" value="ECO:0007669"/>
    <property type="project" value="InterPro"/>
</dbReference>
<feature type="region of interest" description="Disordered" evidence="1">
    <location>
        <begin position="1"/>
        <end position="86"/>
    </location>
</feature>
<gene>
    <name evidence="2" type="ORF">FPANT_11487</name>
</gene>
<dbReference type="GO" id="GO:0003924">
    <property type="term" value="F:GTPase activity"/>
    <property type="evidence" value="ECO:0007669"/>
    <property type="project" value="InterPro"/>
</dbReference>
<keyword evidence="3" id="KW-1185">Reference proteome</keyword>
<evidence type="ECO:0000313" key="3">
    <source>
        <dbReference type="Proteomes" id="UP000544095"/>
    </source>
</evidence>
<accession>A0A8H5KKX5</accession>
<comment type="caution">
    <text evidence="2">The sequence shown here is derived from an EMBL/GenBank/DDBJ whole genome shotgun (WGS) entry which is preliminary data.</text>
</comment>
<organism evidence="2 3">
    <name type="scientific">Fusarium pseudoanthophilum</name>
    <dbReference type="NCBI Taxonomy" id="48495"/>
    <lineage>
        <taxon>Eukaryota</taxon>
        <taxon>Fungi</taxon>
        <taxon>Dikarya</taxon>
        <taxon>Ascomycota</taxon>
        <taxon>Pezizomycotina</taxon>
        <taxon>Sordariomycetes</taxon>
        <taxon>Hypocreomycetidae</taxon>
        <taxon>Hypocreales</taxon>
        <taxon>Nectriaceae</taxon>
        <taxon>Fusarium</taxon>
        <taxon>Fusarium fujikuroi species complex</taxon>
    </lineage>
</organism>
<evidence type="ECO:0000313" key="2">
    <source>
        <dbReference type="EMBL" id="KAF5575059.1"/>
    </source>
</evidence>
<protein>
    <submittedName>
        <fullName evidence="2">GTPase Rho</fullName>
    </submittedName>
</protein>
<reference evidence="2 3" key="1">
    <citation type="submission" date="2020-05" db="EMBL/GenBank/DDBJ databases">
        <title>Identification and distribution of gene clusters putatively required for synthesis of sphingolipid metabolism inhibitors in phylogenetically diverse species of the filamentous fungus Fusarium.</title>
        <authorList>
            <person name="Kim H.-S."/>
            <person name="Busman M."/>
            <person name="Brown D.W."/>
            <person name="Divon H."/>
            <person name="Uhlig S."/>
            <person name="Proctor R.H."/>
        </authorList>
    </citation>
    <scope>NUCLEOTIDE SEQUENCE [LARGE SCALE GENOMIC DNA]</scope>
    <source>
        <strain evidence="2 3">NRRL 25211</strain>
    </source>
</reference>
<dbReference type="SMART" id="SM00174">
    <property type="entry name" value="RHO"/>
    <property type="match status" value="1"/>
</dbReference>
<feature type="compositionally biased region" description="Low complexity" evidence="1">
    <location>
        <begin position="65"/>
        <end position="80"/>
    </location>
</feature>
<dbReference type="Proteomes" id="UP000544095">
    <property type="component" value="Unassembled WGS sequence"/>
</dbReference>
<name>A0A8H5KKX5_9HYPO</name>